<dbReference type="Proteomes" id="UP001642487">
    <property type="component" value="Chromosome 7"/>
</dbReference>
<evidence type="ECO:0000256" key="5">
    <source>
        <dbReference type="ARBA" id="ARBA00023015"/>
    </source>
</evidence>
<comment type="similarity">
    <text evidence="2 10">Belongs to the Aux/IAA family.</text>
</comment>
<feature type="domain" description="PB1" evidence="12">
    <location>
        <begin position="238"/>
        <end position="347"/>
    </location>
</feature>
<evidence type="ECO:0000256" key="4">
    <source>
        <dbReference type="ARBA" id="ARBA00022491"/>
    </source>
</evidence>
<evidence type="ECO:0000256" key="10">
    <source>
        <dbReference type="RuleBase" id="RU004549"/>
    </source>
</evidence>
<feature type="region of interest" description="Disordered" evidence="11">
    <location>
        <begin position="206"/>
        <end position="230"/>
    </location>
</feature>
<evidence type="ECO:0000313" key="14">
    <source>
        <dbReference type="Proteomes" id="UP001642487"/>
    </source>
</evidence>
<organism evidence="13 14">
    <name type="scientific">Citrullus colocynthis</name>
    <name type="common">colocynth</name>
    <dbReference type="NCBI Taxonomy" id="252529"/>
    <lineage>
        <taxon>Eukaryota</taxon>
        <taxon>Viridiplantae</taxon>
        <taxon>Streptophyta</taxon>
        <taxon>Embryophyta</taxon>
        <taxon>Tracheophyta</taxon>
        <taxon>Spermatophyta</taxon>
        <taxon>Magnoliopsida</taxon>
        <taxon>eudicotyledons</taxon>
        <taxon>Gunneridae</taxon>
        <taxon>Pentapetalae</taxon>
        <taxon>rosids</taxon>
        <taxon>fabids</taxon>
        <taxon>Cucurbitales</taxon>
        <taxon>Cucurbitaceae</taxon>
        <taxon>Benincaseae</taxon>
        <taxon>Citrullus</taxon>
    </lineage>
</organism>
<protein>
    <recommendedName>
        <fullName evidence="10">Auxin-responsive protein</fullName>
    </recommendedName>
</protein>
<accession>A0ABP0YYX9</accession>
<evidence type="ECO:0000256" key="9">
    <source>
        <dbReference type="ARBA" id="ARBA00025283"/>
    </source>
</evidence>
<proteinExistence type="inferred from homology"/>
<dbReference type="SUPFAM" id="SSF54277">
    <property type="entry name" value="CAD &amp; PB1 domains"/>
    <property type="match status" value="1"/>
</dbReference>
<comment type="function">
    <text evidence="9">Aux/IAA proteins are short-lived transcriptional factors that function as repressors of early auxin response genes at low auxin concentrations. Repression is thought to result from the interaction with auxin response factors (ARFs), proteins that bind to the auxin-responsive promoter element (AuxRE). Formation of heterodimers with ARF proteins may alter their ability to modulate early auxin response genes expression.</text>
</comment>
<evidence type="ECO:0000256" key="11">
    <source>
        <dbReference type="SAM" id="MobiDB-lite"/>
    </source>
</evidence>
<name>A0ABP0YYX9_9ROSI</name>
<dbReference type="Gene3D" id="3.10.20.90">
    <property type="entry name" value="Phosphatidylinositol 3-kinase Catalytic Subunit, Chain A, domain 1"/>
    <property type="match status" value="1"/>
</dbReference>
<evidence type="ECO:0000313" key="13">
    <source>
        <dbReference type="EMBL" id="CAK9325509.1"/>
    </source>
</evidence>
<dbReference type="PANTHER" id="PTHR31734:SF2">
    <property type="entry name" value="AUXIN-RESPONSIVE PROTEIN IAA26"/>
    <property type="match status" value="1"/>
</dbReference>
<sequence>MVRCPELLDLISRDREWDLTRNGVGSSISENNKLELRLGLPGEGSSCLNSNHENGEFPLSSAKPFSSCLNVRSNKRALYEKAEGMAGDEFQPHKLIFCEKTAEKVSPLTPSLSASLPSSAFQREAQKPSQPSQSSYLKHLLMPQKLDLVSEEPSKPCSLKTADLKSCLNSDSVPAESSEPKHHDKRASVAAAIGWPPIRSFRKNFAAPRSSKPNSLELSQETVQDENGSKLSDCSKGQMFVKVCMDGVPIGRKLNLQAYNSYDQLSAGIDELFHCLLAAQRNYLAAEDGRKMEEGTSVSDSKHKNGLYTLVYYDNEGDRMLVGDVPWNMFVSTVKRLRVLKSSVVATEVK</sequence>
<dbReference type="EMBL" id="OZ021741">
    <property type="protein sequence ID" value="CAK9325509.1"/>
    <property type="molecule type" value="Genomic_DNA"/>
</dbReference>
<dbReference type="InterPro" id="IPR033389">
    <property type="entry name" value="AUX/IAA_dom"/>
</dbReference>
<keyword evidence="5 10" id="KW-0805">Transcription regulation</keyword>
<evidence type="ECO:0000256" key="8">
    <source>
        <dbReference type="ARBA" id="ARBA00023294"/>
    </source>
</evidence>
<keyword evidence="4 10" id="KW-0678">Repressor</keyword>
<feature type="compositionally biased region" description="Polar residues" evidence="11">
    <location>
        <begin position="211"/>
        <end position="230"/>
    </location>
</feature>
<evidence type="ECO:0000256" key="6">
    <source>
        <dbReference type="ARBA" id="ARBA00023163"/>
    </source>
</evidence>
<keyword evidence="8 10" id="KW-0927">Auxin signaling pathway</keyword>
<dbReference type="InterPro" id="IPR003311">
    <property type="entry name" value="AUX_IAA"/>
</dbReference>
<keyword evidence="6 10" id="KW-0804">Transcription</keyword>
<gene>
    <name evidence="13" type="ORF">CITCOLO1_LOCUS17773</name>
</gene>
<dbReference type="Pfam" id="PF02309">
    <property type="entry name" value="AUX_IAA"/>
    <property type="match status" value="1"/>
</dbReference>
<evidence type="ECO:0000256" key="1">
    <source>
        <dbReference type="ARBA" id="ARBA00004123"/>
    </source>
</evidence>
<keyword evidence="14" id="KW-1185">Reference proteome</keyword>
<evidence type="ECO:0000259" key="12">
    <source>
        <dbReference type="PROSITE" id="PS51745"/>
    </source>
</evidence>
<keyword evidence="7 10" id="KW-0539">Nucleus</keyword>
<evidence type="ECO:0000256" key="7">
    <source>
        <dbReference type="ARBA" id="ARBA00023242"/>
    </source>
</evidence>
<comment type="subcellular location">
    <subcellularLocation>
        <location evidence="1 10">Nucleus</location>
    </subcellularLocation>
</comment>
<evidence type="ECO:0000256" key="2">
    <source>
        <dbReference type="ARBA" id="ARBA00006728"/>
    </source>
</evidence>
<reference evidence="13 14" key="1">
    <citation type="submission" date="2024-03" db="EMBL/GenBank/DDBJ databases">
        <authorList>
            <person name="Gkanogiannis A."/>
            <person name="Becerra Lopez-Lavalle L."/>
        </authorList>
    </citation>
    <scope>NUCLEOTIDE SEQUENCE [LARGE SCALE GENOMIC DNA]</scope>
</reference>
<comment type="subunit">
    <text evidence="3 10">Homodimers and heterodimers.</text>
</comment>
<dbReference type="PANTHER" id="PTHR31734">
    <property type="entry name" value="AUXIN-RESPONSIVE PROTEIN IAA17"/>
    <property type="match status" value="1"/>
</dbReference>
<evidence type="ECO:0000256" key="3">
    <source>
        <dbReference type="ARBA" id="ARBA00011726"/>
    </source>
</evidence>
<dbReference type="InterPro" id="IPR053793">
    <property type="entry name" value="PB1-like"/>
</dbReference>
<dbReference type="PROSITE" id="PS51745">
    <property type="entry name" value="PB1"/>
    <property type="match status" value="1"/>
</dbReference>